<dbReference type="InterPro" id="IPR042197">
    <property type="entry name" value="Apaf_helical"/>
</dbReference>
<dbReference type="InterPro" id="IPR050905">
    <property type="entry name" value="Plant_NBS-LRR"/>
</dbReference>
<dbReference type="GO" id="GO:0043531">
    <property type="term" value="F:ADP binding"/>
    <property type="evidence" value="ECO:0007669"/>
    <property type="project" value="InterPro"/>
</dbReference>
<evidence type="ECO:0000256" key="3">
    <source>
        <dbReference type="ARBA" id="ARBA00022821"/>
    </source>
</evidence>
<dbReference type="Gene3D" id="3.80.10.10">
    <property type="entry name" value="Ribonuclease Inhibitor"/>
    <property type="match status" value="6"/>
</dbReference>
<keyword evidence="8" id="KW-1185">Reference proteome</keyword>
<feature type="domain" description="AAA+ ATPase" evidence="6">
    <location>
        <begin position="603"/>
        <end position="738"/>
    </location>
</feature>
<comment type="caution">
    <text evidence="7">The sequence shown here is derived from an EMBL/GenBank/DDBJ whole genome shotgun (WGS) entry which is preliminary data.</text>
</comment>
<dbReference type="GO" id="GO:0005524">
    <property type="term" value="F:ATP binding"/>
    <property type="evidence" value="ECO:0007669"/>
    <property type="project" value="UniProtKB-KW"/>
</dbReference>
<dbReference type="Pfam" id="PF00931">
    <property type="entry name" value="NB-ARC"/>
    <property type="match status" value="1"/>
</dbReference>
<dbReference type="Gene3D" id="3.40.50.300">
    <property type="entry name" value="P-loop containing nucleotide triphosphate hydrolases"/>
    <property type="match status" value="1"/>
</dbReference>
<dbReference type="PRINTS" id="PR00364">
    <property type="entry name" value="DISEASERSIST"/>
</dbReference>
<protein>
    <recommendedName>
        <fullName evidence="6">AAA+ ATPase domain-containing protein</fullName>
    </recommendedName>
</protein>
<dbReference type="SUPFAM" id="SSF52540">
    <property type="entry name" value="P-loop containing nucleoside triphosphate hydrolases"/>
    <property type="match status" value="1"/>
</dbReference>
<dbReference type="InterPro" id="IPR057135">
    <property type="entry name" value="At4g27190-like_LRR"/>
</dbReference>
<feature type="coiled-coil region" evidence="5">
    <location>
        <begin position="460"/>
        <end position="494"/>
    </location>
</feature>
<reference evidence="8" key="1">
    <citation type="journal article" date="2019" name="Gigascience">
        <title>De novo genome assembly of the endangered Acer yangbiense, a plant species with extremely small populations endemic to Yunnan Province, China.</title>
        <authorList>
            <person name="Yang J."/>
            <person name="Wariss H.M."/>
            <person name="Tao L."/>
            <person name="Zhang R."/>
            <person name="Yun Q."/>
            <person name="Hollingsworth P."/>
            <person name="Dao Z."/>
            <person name="Luo G."/>
            <person name="Guo H."/>
            <person name="Ma Y."/>
            <person name="Sun W."/>
        </authorList>
    </citation>
    <scope>NUCLEOTIDE SEQUENCE [LARGE SCALE GENOMIC DNA]</scope>
    <source>
        <strain evidence="8">cv. Malutang</strain>
    </source>
</reference>
<keyword evidence="4" id="KW-0067">ATP-binding</keyword>
<dbReference type="Gene3D" id="1.10.8.430">
    <property type="entry name" value="Helical domain of apoptotic protease-activating factors"/>
    <property type="match status" value="1"/>
</dbReference>
<dbReference type="PANTHER" id="PTHR33463">
    <property type="entry name" value="NB-ARC DOMAIN-CONTAINING PROTEIN-RELATED"/>
    <property type="match status" value="1"/>
</dbReference>
<evidence type="ECO:0000259" key="6">
    <source>
        <dbReference type="SMART" id="SM00382"/>
    </source>
</evidence>
<dbReference type="InterPro" id="IPR002182">
    <property type="entry name" value="NB-ARC"/>
</dbReference>
<keyword evidence="2" id="KW-0547">Nucleotide-binding</keyword>
<evidence type="ECO:0000256" key="2">
    <source>
        <dbReference type="ARBA" id="ARBA00022741"/>
    </source>
</evidence>
<dbReference type="InterPro" id="IPR001611">
    <property type="entry name" value="Leu-rich_rpt"/>
</dbReference>
<dbReference type="OrthoDB" id="1818952at2759"/>
<proteinExistence type="inferred from homology"/>
<accession>A0A5C7GV38</accession>
<dbReference type="InterPro" id="IPR003593">
    <property type="entry name" value="AAA+_ATPase"/>
</dbReference>
<evidence type="ECO:0000256" key="4">
    <source>
        <dbReference type="ARBA" id="ARBA00022840"/>
    </source>
</evidence>
<sequence length="2517" mass="289470">MKAKTRFTQIPDNFFKGMLNLSVLHLIEMYLSPLPTSLCLLKKLQTLNLDGCHLEDIAKMKDMENLEILVIGFDSDEQLLPEEIGQLTRLRLLDLRNCSFIIPPKTISRLTQLEELYMGDWYDQREVEESVASLEELKDLPHLTALHIRVADVEILPKGLDFFQKLKRYKIVIGEHTIVFGEHRYGREALRTLHVTSDTNIRSEDGVIKQLKGIEDLHLGVKQRVKNVLYELDGEGFPQLKHFSIKNNPYIQLIVDSIPSATCEAFPLLERLSLYNLVRLEKICHDQLRAKCFCQLTTIEVNNCGKLKNLFSFSIAKHLSQLQKIKVFNCGNMEEIFSIGRTDDVNNNEVIDVVCDQLHSLTLGSLPRLRRICSELGIASTSQERLMPLTTDASEALPLFGEKLFLHLSVKSILSRDPALSPVCIKREGFYEMAESVISIVGEIAAEHVVDSIATRVGYIRNYKANFENLEKKVKNLQGRRDAVQHKIDEATKNGDEIEELVQKWLDSVINTIKEATDIIEDNKRLNMRCFKSLCPDLKKRYQQSKIARMKTDDISKLHNEGTFDRVSYRTLPAETWLPDSYENIKSRYSTMEGILNALCNRDVNMIGVYGMGGSGKTTLVREVARKAEEDKLFDRVVFAEVSDTVDIRKIQVVIAERLGLEFREDSETVRSDRLRKRIMEETQILLILDNIWKDLDLAAVGIPFGNNHVGCKLLLTSRDMDLLNEMGSESNFFVDVLEEEEACNLFMKIAGVGEEQHGLRSLAFKVAKECGGLLVAIITVAKALKNKQQCEWDIALRELSNPPSFENVEGSVVKKAYMSIHLSYKHLESEELKSTFLLCSIMACTHDASIEELLRYAVGLRLFKAENTMEDERDKAKKLVRQLKDSSLLLGTRNSETFSIHDVIRDVGRWIAGKDQHKFTVINNVIPRKWAVENTLQNCTSITLHDILELPKPLECPKLQFFYMKTKTRLTKIPDNFFKGMPHLSVLHLIEMYLSPLPTSLCLLKKLQTLNLDGCHLEDIAKMKDMENLEILVIGFDSDKQLLPEEIGQLTSLRLLDLRNCSFIIPPKTLSRLTQLEELYMGHWYDQREVEESVASLEELKDLSHLTALYISVATAEILPKGLDFFQKLKRYKIVIGERWYSREALRTLHVSTDTNILSEDGVIKQLKGIEDLHLGGKQRVKNVLYELDGEGFPQLKHFHIRNNPYIQLIEDSITSATCEAFPLLETLYLYNLVRLEKICHDQLRAKCFCQLTTIFVLGCGKLKNLFSFSIAKHLSQLKRIVVDDCGNMEEIFSIGRTDDVNNNEVVCDQLHSLTLESLPRLRRICSESGIASTSQERQMPLTTDASEDQVDALPLFGEKVVFPNLKRLELSGINLKKIWPNQLPLFSRCFQSLTTLIVRSCDNLKYLFSSSTLGSLKQLQHLEIKYCKELEELIRIDDNCSNYVEFPSLEKLHIQSCPEIREFIFSDKVSFPSLQEIQIHRMKNLKMIWQNQLIESVQYCPKLCIMELENCKSLENLFPASITRSLLELEKLHVSSCGVKEIVSKEERIEEEAARFVFPRLSSLKLYSLEELGCFYPGKHTTEWPKLRELKVEYGEKIDLFNFQKNIEGQPDGPVQQHLFMVDKAFSNLEKVTIRRNHVRIICQSSYPEDLFPNLEFLEVTDDKSAVFPLDILVRFHNLKKLELTFSSYKEIFSFEEVEKHPRTLAQIKSLCIENLSNLKQLWKQDSKMDLILQKLEFLQVKSCYTLIILMPPSASFENLKILKVSSCDKLLSLVVASTAISLVRLEEMSISYCKEMKEIITNEGDVLEGEIIFRRLKSLELVGLDNLKCFFSGNYTLNFPLLEKLKMEDCPKMQFFSSGVVRTPKLQQVSQVSQNWTNYDLECDNLNSFIKQHREKEAAKVLSKSFLSGDDIRFVWQIFPERTKVFSNAKQLINLNGNDIRMIWQSRFPEHIFPKVKCLHFSDDKSTVFPFCIFKIFHNVAKLHLTSSSYKEIFPHEEVQKHEGELPQIKCLRVTYLHDLEQMWKPNSKLDLILINLEILEVQWCKSLTNVLLPSSSFENLKILKVEGCERLISLVAASTAKCMVQLEEMQICRCKMMTEVVAKEGDITEEEDKIIFHKLKKLELKDLSSLTSFSSGNYTFNIPVLEKLNVEECPNMMIFSSRDLNTPMLREVLQDLTEYTCENDLNKIVQQHHEEMVFSRKILNFESIRIILQKFVEHHKVFSNLKQLSFSRDEIRMLWQSQFPQHLFPKLKLLEVSGDESTVFQLAILERFQNVETLELNYGSYEEILSCKDVEKHARTLEQIKSLSLYRLDDLKQMWKQDSKMDLNLQNLEILQVEWCGSLVTLMPPSASFRNLTSMSVEGCHRLMCFLVPSTAKSLVRLKYMTIKRCNMMIEVISSNEGSETRDEITFEKLWSLDLDGLSSLTSFCSGKYTFNFPCLHTLTMKNCPKIKFFSSGVLNTPELQEIQHDGTDYILDGDLNATIHGIHEKLNTKTSTEDCAGPSALSPSSSAI</sequence>
<dbReference type="SUPFAM" id="SSF52047">
    <property type="entry name" value="RNI-like"/>
    <property type="match status" value="3"/>
</dbReference>
<dbReference type="SMART" id="SM00382">
    <property type="entry name" value="AAA"/>
    <property type="match status" value="1"/>
</dbReference>
<dbReference type="SUPFAM" id="SSF52058">
    <property type="entry name" value="L domain-like"/>
    <property type="match status" value="3"/>
</dbReference>
<dbReference type="FunFam" id="3.40.50.300:FF:001091">
    <property type="entry name" value="Probable disease resistance protein At1g61300"/>
    <property type="match status" value="1"/>
</dbReference>
<evidence type="ECO:0000256" key="5">
    <source>
        <dbReference type="SAM" id="Coils"/>
    </source>
</evidence>
<dbReference type="Proteomes" id="UP000323000">
    <property type="component" value="Chromosome 13"/>
</dbReference>
<organism evidence="7 8">
    <name type="scientific">Acer yangbiense</name>
    <dbReference type="NCBI Taxonomy" id="1000413"/>
    <lineage>
        <taxon>Eukaryota</taxon>
        <taxon>Viridiplantae</taxon>
        <taxon>Streptophyta</taxon>
        <taxon>Embryophyta</taxon>
        <taxon>Tracheophyta</taxon>
        <taxon>Spermatophyta</taxon>
        <taxon>Magnoliopsida</taxon>
        <taxon>eudicotyledons</taxon>
        <taxon>Gunneridae</taxon>
        <taxon>Pentapetalae</taxon>
        <taxon>rosids</taxon>
        <taxon>malvids</taxon>
        <taxon>Sapindales</taxon>
        <taxon>Sapindaceae</taxon>
        <taxon>Hippocastanoideae</taxon>
        <taxon>Acereae</taxon>
        <taxon>Acer</taxon>
    </lineage>
</organism>
<evidence type="ECO:0000313" key="8">
    <source>
        <dbReference type="Proteomes" id="UP000323000"/>
    </source>
</evidence>
<dbReference type="InterPro" id="IPR032675">
    <property type="entry name" value="LRR_dom_sf"/>
</dbReference>
<keyword evidence="3" id="KW-0611">Plant defense</keyword>
<name>A0A5C7GV38_9ROSI</name>
<dbReference type="GO" id="GO:0006952">
    <property type="term" value="P:defense response"/>
    <property type="evidence" value="ECO:0007669"/>
    <property type="project" value="UniProtKB-KW"/>
</dbReference>
<keyword evidence="5" id="KW-0175">Coiled coil</keyword>
<comment type="similarity">
    <text evidence="1">Belongs to the disease resistance NB-LRR family.</text>
</comment>
<dbReference type="EMBL" id="VAHF01000013">
    <property type="protein sequence ID" value="TXG48202.1"/>
    <property type="molecule type" value="Genomic_DNA"/>
</dbReference>
<dbReference type="Pfam" id="PF23247">
    <property type="entry name" value="LRR_RPS2"/>
    <property type="match status" value="7"/>
</dbReference>
<evidence type="ECO:0000313" key="7">
    <source>
        <dbReference type="EMBL" id="TXG48202.1"/>
    </source>
</evidence>
<dbReference type="Pfam" id="PF13855">
    <property type="entry name" value="LRR_8"/>
    <property type="match status" value="1"/>
</dbReference>
<dbReference type="PANTHER" id="PTHR33463:SF198">
    <property type="entry name" value="RPP4C3"/>
    <property type="match status" value="1"/>
</dbReference>
<evidence type="ECO:0000256" key="1">
    <source>
        <dbReference type="ARBA" id="ARBA00008894"/>
    </source>
</evidence>
<gene>
    <name evidence="7" type="ORF">EZV62_027496</name>
</gene>
<dbReference type="InterPro" id="IPR027417">
    <property type="entry name" value="P-loop_NTPase"/>
</dbReference>